<dbReference type="GO" id="GO:0005576">
    <property type="term" value="C:extracellular region"/>
    <property type="evidence" value="ECO:0007669"/>
    <property type="project" value="UniProtKB-SubCell"/>
</dbReference>
<dbReference type="Pfam" id="PF00353">
    <property type="entry name" value="HemolysinCabind"/>
    <property type="match status" value="9"/>
</dbReference>
<keyword evidence="2" id="KW-0964">Secreted</keyword>
<dbReference type="SUPFAM" id="SSF51120">
    <property type="entry name" value="beta-Roll"/>
    <property type="match status" value="6"/>
</dbReference>
<dbReference type="PANTHER" id="PTHR38340:SF1">
    <property type="entry name" value="S-LAYER PROTEIN"/>
    <property type="match status" value="1"/>
</dbReference>
<dbReference type="InterPro" id="IPR001343">
    <property type="entry name" value="Hemolysn_Ca-bd"/>
</dbReference>
<dbReference type="InterPro" id="IPR018511">
    <property type="entry name" value="Hemolysin-typ_Ca-bd_CS"/>
</dbReference>
<gene>
    <name evidence="3" type="ORF">DI556_13005</name>
</gene>
<comment type="subcellular location">
    <subcellularLocation>
        <location evidence="1">Secreted</location>
    </subcellularLocation>
</comment>
<evidence type="ECO:0000313" key="4">
    <source>
        <dbReference type="Proteomes" id="UP000249185"/>
    </source>
</evidence>
<reference evidence="3 4" key="1">
    <citation type="submission" date="2017-08" db="EMBL/GenBank/DDBJ databases">
        <title>Infants hospitalized years apart are colonized by the same room-sourced microbial strains.</title>
        <authorList>
            <person name="Brooks B."/>
            <person name="Olm M.R."/>
            <person name="Firek B.A."/>
            <person name="Baker R."/>
            <person name="Thomas B.C."/>
            <person name="Morowitz M.J."/>
            <person name="Banfield J.F."/>
        </authorList>
    </citation>
    <scope>NUCLEOTIDE SEQUENCE [LARGE SCALE GENOMIC DNA]</scope>
    <source>
        <strain evidence="3">S2_005_002_R2_34</strain>
    </source>
</reference>
<dbReference type="InterPro" id="IPR011049">
    <property type="entry name" value="Serralysin-like_metalloprot_C"/>
</dbReference>
<dbReference type="Gene3D" id="2.150.10.10">
    <property type="entry name" value="Serralysin-like metalloprotease, C-terminal"/>
    <property type="match status" value="4"/>
</dbReference>
<dbReference type="EMBL" id="QFPW01000010">
    <property type="protein sequence ID" value="PZQ48731.1"/>
    <property type="molecule type" value="Genomic_DNA"/>
</dbReference>
<accession>A0A2W5N5F8</accession>
<evidence type="ECO:0000313" key="3">
    <source>
        <dbReference type="EMBL" id="PZQ48731.1"/>
    </source>
</evidence>
<dbReference type="PANTHER" id="PTHR38340">
    <property type="entry name" value="S-LAYER PROTEIN"/>
    <property type="match status" value="1"/>
</dbReference>
<dbReference type="GO" id="GO:0005509">
    <property type="term" value="F:calcium ion binding"/>
    <property type="evidence" value="ECO:0007669"/>
    <property type="project" value="InterPro"/>
</dbReference>
<dbReference type="PRINTS" id="PR00313">
    <property type="entry name" value="CABNDNGRPT"/>
</dbReference>
<evidence type="ECO:0008006" key="5">
    <source>
        <dbReference type="Google" id="ProtNLM"/>
    </source>
</evidence>
<protein>
    <recommendedName>
        <fullName evidence="5">Calcium-binding protein</fullName>
    </recommendedName>
</protein>
<dbReference type="Proteomes" id="UP000249185">
    <property type="component" value="Unassembled WGS sequence"/>
</dbReference>
<dbReference type="InterPro" id="IPR050557">
    <property type="entry name" value="RTX_toxin/Mannuronan_C5-epim"/>
</dbReference>
<dbReference type="PROSITE" id="PS00330">
    <property type="entry name" value="HEMOLYSIN_CALCIUM"/>
    <property type="match status" value="7"/>
</dbReference>
<proteinExistence type="predicted"/>
<organism evidence="3 4">
    <name type="scientific">Rhodovulum sulfidophilum</name>
    <name type="common">Rhodobacter sulfidophilus</name>
    <dbReference type="NCBI Taxonomy" id="35806"/>
    <lineage>
        <taxon>Bacteria</taxon>
        <taxon>Pseudomonadati</taxon>
        <taxon>Pseudomonadota</taxon>
        <taxon>Alphaproteobacteria</taxon>
        <taxon>Rhodobacterales</taxon>
        <taxon>Paracoccaceae</taxon>
        <taxon>Rhodovulum</taxon>
    </lineage>
</organism>
<evidence type="ECO:0000256" key="2">
    <source>
        <dbReference type="ARBA" id="ARBA00022525"/>
    </source>
</evidence>
<name>A0A2W5N5F8_RHOSU</name>
<dbReference type="AlphaFoldDB" id="A0A2W5N5F8"/>
<comment type="caution">
    <text evidence="3">The sequence shown here is derived from an EMBL/GenBank/DDBJ whole genome shotgun (WGS) entry which is preliminary data.</text>
</comment>
<evidence type="ECO:0000256" key="1">
    <source>
        <dbReference type="ARBA" id="ARBA00004613"/>
    </source>
</evidence>
<sequence length="711" mass="71797">MDITGTEDNDVLAGTAGADRILGLGGADHLSGLGGADLLEGGTGNDTLIGGAGNDTLYGENSGGFNFGSFADLLLGGAGNDCLYGGEGDDTLDGGTGTDRLDGGDGFDTVLYEVNTTPLVVDLVAGLASFPGQTWASETLVSIEAVRAGSGADSLIGDGADNYLYGGLGNDTLIGGAGNDTLEGGGGRDVIDGGDGNDMAVYAENTTPLRVDLGTGVVTFVGQSWPVETLISIESVTTGAGNDTVRGTADANVILTGAGADRLTAGGGADHLDGGLGADTMNGGLGDDTYVVDDAGDRVIESTGGASGGVDTVLSSVSFTLGANLEHLTLTGGNSLSGTGNGLGNILTGGDGWDSLAGRGGADTLIGGLGNDTLLGGAGNDVLAGGAYSTSGSLPRIYVTPEEGYDWRPPSDGRDQIDGGAGTDTLVHAQYVYDDGAGYATPFLDRGLRIDLGAGTALAEGLAQVDRLVSIENVATGNADDTVIGSAGANEIWVNYGFNSVDGGGGNDTIHGGQGLRFPYATDEADYVYGLGDTIEVLRGGAGDDVIYSGGAIAYYDQFHAWWQTRASDALYGDAGNDRLVAGDGGTVMTGGVGADRFEFSTALWDQSDYGEYYVSYAQTGTITDFSRAEGDKILIDGAVAGGASFVGETDDPDLWELAYHRVTTDGQTDTLVELRLGDSDFNNDNGANETLRITLADYSGALTADDFLLT</sequence>